<feature type="transmembrane region" description="Helical" evidence="7">
    <location>
        <begin position="206"/>
        <end position="230"/>
    </location>
</feature>
<dbReference type="AlphaFoldDB" id="A0AAD3M1Q9"/>
<evidence type="ECO:0000313" key="11">
    <source>
        <dbReference type="Proteomes" id="UP001279410"/>
    </source>
</evidence>
<dbReference type="SMART" id="SM00303">
    <property type="entry name" value="GPS"/>
    <property type="match status" value="1"/>
</dbReference>
<organism evidence="10 11">
    <name type="scientific">Lates japonicus</name>
    <name type="common">Japanese lates</name>
    <dbReference type="NCBI Taxonomy" id="270547"/>
    <lineage>
        <taxon>Eukaryota</taxon>
        <taxon>Metazoa</taxon>
        <taxon>Chordata</taxon>
        <taxon>Craniata</taxon>
        <taxon>Vertebrata</taxon>
        <taxon>Euteleostomi</taxon>
        <taxon>Actinopterygii</taxon>
        <taxon>Neopterygii</taxon>
        <taxon>Teleostei</taxon>
        <taxon>Neoteleostei</taxon>
        <taxon>Acanthomorphata</taxon>
        <taxon>Carangaria</taxon>
        <taxon>Carangaria incertae sedis</taxon>
        <taxon>Centropomidae</taxon>
        <taxon>Lates</taxon>
    </lineage>
</organism>
<evidence type="ECO:0000256" key="6">
    <source>
        <dbReference type="SAM" id="MobiDB-lite"/>
    </source>
</evidence>
<feature type="domain" description="GAIN-B" evidence="8">
    <location>
        <begin position="20"/>
        <end position="198"/>
    </location>
</feature>
<keyword evidence="11" id="KW-1185">Reference proteome</keyword>
<keyword evidence="10" id="KW-0675">Receptor</keyword>
<name>A0AAD3M1Q9_LATJO</name>
<evidence type="ECO:0000259" key="8">
    <source>
        <dbReference type="PROSITE" id="PS50221"/>
    </source>
</evidence>
<feature type="transmembrane region" description="Helical" evidence="7">
    <location>
        <begin position="242"/>
        <end position="260"/>
    </location>
</feature>
<dbReference type="PROSITE" id="PS50221">
    <property type="entry name" value="GAIN_B"/>
    <property type="match status" value="1"/>
</dbReference>
<dbReference type="GO" id="GO:0007166">
    <property type="term" value="P:cell surface receptor signaling pathway"/>
    <property type="evidence" value="ECO:0007669"/>
    <property type="project" value="InterPro"/>
</dbReference>
<dbReference type="GO" id="GO:0005886">
    <property type="term" value="C:plasma membrane"/>
    <property type="evidence" value="ECO:0007669"/>
    <property type="project" value="UniProtKB-SubCell"/>
</dbReference>
<evidence type="ECO:0000256" key="2">
    <source>
        <dbReference type="ARBA" id="ARBA00022692"/>
    </source>
</evidence>
<comment type="subcellular location">
    <subcellularLocation>
        <location evidence="1">Membrane</location>
        <topology evidence="1">Multi-pass membrane protein</topology>
    </subcellularLocation>
</comment>
<evidence type="ECO:0000256" key="4">
    <source>
        <dbReference type="ARBA" id="ARBA00023136"/>
    </source>
</evidence>
<reference evidence="10" key="1">
    <citation type="submission" date="2022-08" db="EMBL/GenBank/DDBJ databases">
        <title>Genome sequencing of akame (Lates japonicus).</title>
        <authorList>
            <person name="Hashiguchi Y."/>
            <person name="Takahashi H."/>
        </authorList>
    </citation>
    <scope>NUCLEOTIDE SEQUENCE</scope>
    <source>
        <strain evidence="10">Kochi</strain>
    </source>
</reference>
<dbReference type="Proteomes" id="UP001279410">
    <property type="component" value="Unassembled WGS sequence"/>
</dbReference>
<dbReference type="Pfam" id="PF00002">
    <property type="entry name" value="7tm_2"/>
    <property type="match status" value="1"/>
</dbReference>
<feature type="transmembrane region" description="Helical" evidence="7">
    <location>
        <begin position="266"/>
        <end position="290"/>
    </location>
</feature>
<dbReference type="PANTHER" id="PTHR12011:SF347">
    <property type="entry name" value="FI21270P1-RELATED"/>
    <property type="match status" value="1"/>
</dbReference>
<dbReference type="InterPro" id="IPR057244">
    <property type="entry name" value="GAIN_B"/>
</dbReference>
<evidence type="ECO:0000256" key="1">
    <source>
        <dbReference type="ARBA" id="ARBA00004141"/>
    </source>
</evidence>
<feature type="region of interest" description="Disordered" evidence="6">
    <location>
        <begin position="27"/>
        <end position="58"/>
    </location>
</feature>
<keyword evidence="4 7" id="KW-0472">Membrane</keyword>
<dbReference type="EMBL" id="BRZM01000001">
    <property type="protein sequence ID" value="GLD45803.1"/>
    <property type="molecule type" value="Genomic_DNA"/>
</dbReference>
<feature type="compositionally biased region" description="Basic and acidic residues" evidence="6">
    <location>
        <begin position="28"/>
        <end position="38"/>
    </location>
</feature>
<protein>
    <submittedName>
        <fullName evidence="10">Cadherin EGF LAG seven-pass G-type receptor 3</fullName>
    </submittedName>
</protein>
<evidence type="ECO:0000313" key="10">
    <source>
        <dbReference type="EMBL" id="GLD45803.1"/>
    </source>
</evidence>
<dbReference type="GO" id="GO:0004930">
    <property type="term" value="F:G protein-coupled receptor activity"/>
    <property type="evidence" value="ECO:0007669"/>
    <property type="project" value="InterPro"/>
</dbReference>
<evidence type="ECO:0000259" key="9">
    <source>
        <dbReference type="PROSITE" id="PS50261"/>
    </source>
</evidence>
<dbReference type="PRINTS" id="PR00249">
    <property type="entry name" value="GPCRSECRETIN"/>
</dbReference>
<accession>A0AAD3M1Q9</accession>
<dbReference type="InterPro" id="IPR017981">
    <property type="entry name" value="GPCR_2-like_7TM"/>
</dbReference>
<dbReference type="PANTHER" id="PTHR12011">
    <property type="entry name" value="ADHESION G-PROTEIN COUPLED RECEPTOR"/>
    <property type="match status" value="1"/>
</dbReference>
<keyword evidence="2 7" id="KW-0812">Transmembrane</keyword>
<proteinExistence type="predicted"/>
<feature type="transmembrane region" description="Helical" evidence="7">
    <location>
        <begin position="311"/>
        <end position="330"/>
    </location>
</feature>
<sequence>MAGPDLYNYHVILPPAALVPQRQQQYNWKEKERTEKEPSAPQNAAPAPVSTPVSQTGEYTAARRTVSLPEPPITIVIMLIYRSLGAALPPKYHTDRRGVRLPRHPVMNSPVVTISVYNNQTFVGGHLDQPILLEFKLLETANRSKPLCVQWNHSTPYEIGGCWTVRDCMVVYRNTSHVRCQCQRLGTFGVLMDSSQREQLEGDLEMLALITYSSLCISMLALLLTVLVLSCLRGLKSNTRSIHSNTAAAMFLSELVFLLGVNQTEQQFLCTVVAILLHYFFMSTFAWMFVEGLHIYRMQTEQRNINYGAMRFYYAIGWGVPAIITVIYDYSVMKSCPISSSA</sequence>
<evidence type="ECO:0000256" key="5">
    <source>
        <dbReference type="ARBA" id="ARBA00023157"/>
    </source>
</evidence>
<evidence type="ECO:0000256" key="7">
    <source>
        <dbReference type="SAM" id="Phobius"/>
    </source>
</evidence>
<comment type="caution">
    <text evidence="10">The sequence shown here is derived from an EMBL/GenBank/DDBJ whole genome shotgun (WGS) entry which is preliminary data.</text>
</comment>
<dbReference type="InterPro" id="IPR046338">
    <property type="entry name" value="GAIN_dom_sf"/>
</dbReference>
<feature type="non-terminal residue" evidence="10">
    <location>
        <position position="342"/>
    </location>
</feature>
<evidence type="ECO:0000256" key="3">
    <source>
        <dbReference type="ARBA" id="ARBA00022989"/>
    </source>
</evidence>
<keyword evidence="5" id="KW-1015">Disulfide bond</keyword>
<dbReference type="Pfam" id="PF01825">
    <property type="entry name" value="GPS"/>
    <property type="match status" value="1"/>
</dbReference>
<dbReference type="InterPro" id="IPR000203">
    <property type="entry name" value="GPS"/>
</dbReference>
<feature type="domain" description="G-protein coupled receptors family 2 profile 2" evidence="9">
    <location>
        <begin position="207"/>
        <end position="328"/>
    </location>
</feature>
<dbReference type="InterPro" id="IPR000832">
    <property type="entry name" value="GPCR_2_secretin-like"/>
</dbReference>
<keyword evidence="3 7" id="KW-1133">Transmembrane helix</keyword>
<gene>
    <name evidence="10" type="ORF">AKAME5_000026300</name>
</gene>
<dbReference type="PROSITE" id="PS50261">
    <property type="entry name" value="G_PROTEIN_RECEP_F2_4"/>
    <property type="match status" value="1"/>
</dbReference>
<dbReference type="Gene3D" id="1.20.1070.10">
    <property type="entry name" value="Rhodopsin 7-helix transmembrane proteins"/>
    <property type="match status" value="1"/>
</dbReference>
<dbReference type="Gene3D" id="2.60.220.50">
    <property type="match status" value="1"/>
</dbReference>